<accession>A0A0R2EJD2</accession>
<name>A0A0R2EJD2_9LACO</name>
<keyword evidence="2" id="KW-1185">Reference proteome</keyword>
<evidence type="ECO:0000313" key="2">
    <source>
        <dbReference type="Proteomes" id="UP000051442"/>
    </source>
</evidence>
<dbReference type="EMBL" id="AYZM01000178">
    <property type="protein sequence ID" value="KRN15510.1"/>
    <property type="molecule type" value="Genomic_DNA"/>
</dbReference>
<dbReference type="RefSeq" id="WP_054733689.1">
    <property type="nucleotide sequence ID" value="NZ_AYZM01000178.1"/>
</dbReference>
<gene>
    <name evidence="1" type="ORF">FD14_GL002849</name>
</gene>
<dbReference type="STRING" id="1423804.FD14_GL002849"/>
<reference evidence="1 2" key="1">
    <citation type="journal article" date="2015" name="Genome Announc.">
        <title>Expanding the biotechnology potential of lactobacilli through comparative genomics of 213 strains and associated genera.</title>
        <authorList>
            <person name="Sun Z."/>
            <person name="Harris H.M."/>
            <person name="McCann A."/>
            <person name="Guo C."/>
            <person name="Argimon S."/>
            <person name="Zhang W."/>
            <person name="Yang X."/>
            <person name="Jeffery I.B."/>
            <person name="Cooney J.C."/>
            <person name="Kagawa T.F."/>
            <person name="Liu W."/>
            <person name="Song Y."/>
            <person name="Salvetti E."/>
            <person name="Wrobel A."/>
            <person name="Rasinkangas P."/>
            <person name="Parkhill J."/>
            <person name="Rea M.C."/>
            <person name="O'Sullivan O."/>
            <person name="Ritari J."/>
            <person name="Douillard F.P."/>
            <person name="Paul Ross R."/>
            <person name="Yang R."/>
            <person name="Briner A.E."/>
            <person name="Felis G.E."/>
            <person name="de Vos W.M."/>
            <person name="Barrangou R."/>
            <person name="Klaenhammer T.R."/>
            <person name="Caufield P.W."/>
            <person name="Cui Y."/>
            <person name="Zhang H."/>
            <person name="O'Toole P.W."/>
        </authorList>
    </citation>
    <scope>NUCLEOTIDE SEQUENCE [LARGE SCALE GENOMIC DNA]</scope>
    <source>
        <strain evidence="1 2">DSM 23365</strain>
    </source>
</reference>
<protein>
    <submittedName>
        <fullName evidence="1">Uncharacterized protein</fullName>
    </submittedName>
</protein>
<proteinExistence type="predicted"/>
<dbReference type="PATRIC" id="fig|1423804.4.peg.3069"/>
<organism evidence="1 2">
    <name type="scientific">Secundilactobacillus similis DSM 23365 = JCM 2765</name>
    <dbReference type="NCBI Taxonomy" id="1423804"/>
    <lineage>
        <taxon>Bacteria</taxon>
        <taxon>Bacillati</taxon>
        <taxon>Bacillota</taxon>
        <taxon>Bacilli</taxon>
        <taxon>Lactobacillales</taxon>
        <taxon>Lactobacillaceae</taxon>
        <taxon>Secundilactobacillus</taxon>
    </lineage>
</organism>
<sequence length="100" mass="11464">MSDDAQEMMLYIHQSALGAFQHLQRLMKQTANPELTTTQEFYCLNDAAIQAMPDALIMTSILLTDRNRTVAQRINDGQRIIPYLEDLISERESEAHTHDN</sequence>
<dbReference type="AlphaFoldDB" id="A0A0R2EJD2"/>
<evidence type="ECO:0000313" key="1">
    <source>
        <dbReference type="EMBL" id="KRN15510.1"/>
    </source>
</evidence>
<comment type="caution">
    <text evidence="1">The sequence shown here is derived from an EMBL/GenBank/DDBJ whole genome shotgun (WGS) entry which is preliminary data.</text>
</comment>
<dbReference type="Proteomes" id="UP000051442">
    <property type="component" value="Unassembled WGS sequence"/>
</dbReference>